<feature type="region of interest" description="Disordered" evidence="1">
    <location>
        <begin position="1"/>
        <end position="22"/>
    </location>
</feature>
<dbReference type="Proteomes" id="UP000499080">
    <property type="component" value="Unassembled WGS sequence"/>
</dbReference>
<dbReference type="EMBL" id="BGPR01012043">
    <property type="protein sequence ID" value="GBN54216.1"/>
    <property type="molecule type" value="Genomic_DNA"/>
</dbReference>
<proteinExistence type="predicted"/>
<accession>A0A4Y2PVR2</accession>
<dbReference type="AlphaFoldDB" id="A0A4Y2PVR2"/>
<evidence type="ECO:0000313" key="3">
    <source>
        <dbReference type="Proteomes" id="UP000499080"/>
    </source>
</evidence>
<evidence type="ECO:0000313" key="2">
    <source>
        <dbReference type="EMBL" id="GBN54216.1"/>
    </source>
</evidence>
<name>A0A4Y2PVR2_ARAVE</name>
<evidence type="ECO:0000256" key="1">
    <source>
        <dbReference type="SAM" id="MobiDB-lite"/>
    </source>
</evidence>
<keyword evidence="3" id="KW-1185">Reference proteome</keyword>
<protein>
    <submittedName>
        <fullName evidence="2">Uncharacterized protein</fullName>
    </submittedName>
</protein>
<organism evidence="2 3">
    <name type="scientific">Araneus ventricosus</name>
    <name type="common">Orbweaver spider</name>
    <name type="synonym">Epeira ventricosa</name>
    <dbReference type="NCBI Taxonomy" id="182803"/>
    <lineage>
        <taxon>Eukaryota</taxon>
        <taxon>Metazoa</taxon>
        <taxon>Ecdysozoa</taxon>
        <taxon>Arthropoda</taxon>
        <taxon>Chelicerata</taxon>
        <taxon>Arachnida</taxon>
        <taxon>Araneae</taxon>
        <taxon>Araneomorphae</taxon>
        <taxon>Entelegynae</taxon>
        <taxon>Araneoidea</taxon>
        <taxon>Araneidae</taxon>
        <taxon>Araneus</taxon>
    </lineage>
</organism>
<comment type="caution">
    <text evidence="2">The sequence shown here is derived from an EMBL/GenBank/DDBJ whole genome shotgun (WGS) entry which is preliminary data.</text>
</comment>
<sequence>MGSIPGSTLLNHHKGNTGQQNHRMNSEIEFRYQCLYSFLVRSLFVAQSSRLPNELLERSSYGQRRESYWILKLAFNACKRAEGLVDAN</sequence>
<gene>
    <name evidence="2" type="ORF">AVEN_215924_1</name>
</gene>
<reference evidence="2 3" key="1">
    <citation type="journal article" date="2019" name="Sci. Rep.">
        <title>Orb-weaving spider Araneus ventricosus genome elucidates the spidroin gene catalogue.</title>
        <authorList>
            <person name="Kono N."/>
            <person name="Nakamura H."/>
            <person name="Ohtoshi R."/>
            <person name="Moran D.A.P."/>
            <person name="Shinohara A."/>
            <person name="Yoshida Y."/>
            <person name="Fujiwara M."/>
            <person name="Mori M."/>
            <person name="Tomita M."/>
            <person name="Arakawa K."/>
        </authorList>
    </citation>
    <scope>NUCLEOTIDE SEQUENCE [LARGE SCALE GENOMIC DNA]</scope>
</reference>